<sequence>MSTPEQVEITRNTFIDVGNEEYLAATTTEEMYMGANAKGKSRWKPVPKSVKKSGVIPEGYAVDYKLDPLFVVAFLKKQGINYESEASPEMIQTMKDVTMSPDNMCIVPMDTWEGKQESVAAFIAKVLEDPSYEVTSVEDLYTAFMESDN</sequence>
<dbReference type="AlphaFoldDB" id="A0A4Y7T5M0"/>
<name>A0A4Y7T5M0_COPMI</name>
<dbReference type="EMBL" id="QPFP01000030">
    <property type="protein sequence ID" value="TEB28859.1"/>
    <property type="molecule type" value="Genomic_DNA"/>
</dbReference>
<keyword evidence="2" id="KW-1185">Reference proteome</keyword>
<accession>A0A4Y7T5M0</accession>
<gene>
    <name evidence="1" type="ORF">FA13DRAFT_1793701</name>
</gene>
<reference evidence="1 2" key="1">
    <citation type="journal article" date="2019" name="Nat. Ecol. Evol.">
        <title>Megaphylogeny resolves global patterns of mushroom evolution.</title>
        <authorList>
            <person name="Varga T."/>
            <person name="Krizsan K."/>
            <person name="Foldi C."/>
            <person name="Dima B."/>
            <person name="Sanchez-Garcia M."/>
            <person name="Sanchez-Ramirez S."/>
            <person name="Szollosi G.J."/>
            <person name="Szarkandi J.G."/>
            <person name="Papp V."/>
            <person name="Albert L."/>
            <person name="Andreopoulos W."/>
            <person name="Angelini C."/>
            <person name="Antonin V."/>
            <person name="Barry K.W."/>
            <person name="Bougher N.L."/>
            <person name="Buchanan P."/>
            <person name="Buyck B."/>
            <person name="Bense V."/>
            <person name="Catcheside P."/>
            <person name="Chovatia M."/>
            <person name="Cooper J."/>
            <person name="Damon W."/>
            <person name="Desjardin D."/>
            <person name="Finy P."/>
            <person name="Geml J."/>
            <person name="Haridas S."/>
            <person name="Hughes K."/>
            <person name="Justo A."/>
            <person name="Karasinski D."/>
            <person name="Kautmanova I."/>
            <person name="Kiss B."/>
            <person name="Kocsube S."/>
            <person name="Kotiranta H."/>
            <person name="LaButti K.M."/>
            <person name="Lechner B.E."/>
            <person name="Liimatainen K."/>
            <person name="Lipzen A."/>
            <person name="Lukacs Z."/>
            <person name="Mihaltcheva S."/>
            <person name="Morgado L.N."/>
            <person name="Niskanen T."/>
            <person name="Noordeloos M.E."/>
            <person name="Ohm R.A."/>
            <person name="Ortiz-Santana B."/>
            <person name="Ovrebo C."/>
            <person name="Racz N."/>
            <person name="Riley R."/>
            <person name="Savchenko A."/>
            <person name="Shiryaev A."/>
            <person name="Soop K."/>
            <person name="Spirin V."/>
            <person name="Szebenyi C."/>
            <person name="Tomsovsky M."/>
            <person name="Tulloss R.E."/>
            <person name="Uehling J."/>
            <person name="Grigoriev I.V."/>
            <person name="Vagvolgyi C."/>
            <person name="Papp T."/>
            <person name="Martin F.M."/>
            <person name="Miettinen O."/>
            <person name="Hibbett D.S."/>
            <person name="Nagy L.G."/>
        </authorList>
    </citation>
    <scope>NUCLEOTIDE SEQUENCE [LARGE SCALE GENOMIC DNA]</scope>
    <source>
        <strain evidence="1 2">FP101781</strain>
    </source>
</reference>
<evidence type="ECO:0000313" key="2">
    <source>
        <dbReference type="Proteomes" id="UP000298030"/>
    </source>
</evidence>
<protein>
    <submittedName>
        <fullName evidence="1">Uncharacterized protein</fullName>
    </submittedName>
</protein>
<evidence type="ECO:0000313" key="1">
    <source>
        <dbReference type="EMBL" id="TEB28859.1"/>
    </source>
</evidence>
<comment type="caution">
    <text evidence="1">The sequence shown here is derived from an EMBL/GenBank/DDBJ whole genome shotgun (WGS) entry which is preliminary data.</text>
</comment>
<dbReference type="Proteomes" id="UP000298030">
    <property type="component" value="Unassembled WGS sequence"/>
</dbReference>
<organism evidence="1 2">
    <name type="scientific">Coprinellus micaceus</name>
    <name type="common">Glistening ink-cap mushroom</name>
    <name type="synonym">Coprinus micaceus</name>
    <dbReference type="NCBI Taxonomy" id="71717"/>
    <lineage>
        <taxon>Eukaryota</taxon>
        <taxon>Fungi</taxon>
        <taxon>Dikarya</taxon>
        <taxon>Basidiomycota</taxon>
        <taxon>Agaricomycotina</taxon>
        <taxon>Agaricomycetes</taxon>
        <taxon>Agaricomycetidae</taxon>
        <taxon>Agaricales</taxon>
        <taxon>Agaricineae</taxon>
        <taxon>Psathyrellaceae</taxon>
        <taxon>Coprinellus</taxon>
    </lineage>
</organism>
<dbReference type="OrthoDB" id="2899474at2759"/>
<proteinExistence type="predicted"/>